<feature type="transmembrane region" description="Helical" evidence="5">
    <location>
        <begin position="148"/>
        <end position="168"/>
    </location>
</feature>
<dbReference type="HAMAP" id="MF_01350">
    <property type="entry name" value="NDH1_NuoH"/>
    <property type="match status" value="1"/>
</dbReference>
<dbReference type="NCBIfam" id="NF004741">
    <property type="entry name" value="PRK06076.1-2"/>
    <property type="match status" value="1"/>
</dbReference>
<dbReference type="AlphaFoldDB" id="A0A932I0S6"/>
<accession>A0A932I0S6</accession>
<dbReference type="PROSITE" id="PS00667">
    <property type="entry name" value="COMPLEX1_ND1_1"/>
    <property type="match status" value="1"/>
</dbReference>
<dbReference type="GO" id="GO:0005886">
    <property type="term" value="C:plasma membrane"/>
    <property type="evidence" value="ECO:0007669"/>
    <property type="project" value="UniProtKB-SubCell"/>
</dbReference>
<comment type="subunit">
    <text evidence="5">NDH-1 is composed of 14 different subunits. Subunits NuoA, H, J, K, L, M, N constitute the membrane sector of the complex.</text>
</comment>
<keyword evidence="5" id="KW-0830">Ubiquinone</keyword>
<gene>
    <name evidence="5 7" type="primary">nuoH</name>
    <name evidence="7" type="ORF">HYZ11_16805</name>
</gene>
<proteinExistence type="inferred from homology"/>
<dbReference type="PANTHER" id="PTHR11432">
    <property type="entry name" value="NADH DEHYDROGENASE SUBUNIT 1"/>
    <property type="match status" value="1"/>
</dbReference>
<organism evidence="7 8">
    <name type="scientific">Tectimicrobiota bacterium</name>
    <dbReference type="NCBI Taxonomy" id="2528274"/>
    <lineage>
        <taxon>Bacteria</taxon>
        <taxon>Pseudomonadati</taxon>
        <taxon>Nitrospinota/Tectimicrobiota group</taxon>
        <taxon>Candidatus Tectimicrobiota</taxon>
    </lineage>
</organism>
<dbReference type="InterPro" id="IPR001694">
    <property type="entry name" value="NADH_UbQ_OxRdtase_su1/FPO"/>
</dbReference>
<keyword evidence="5" id="KW-1003">Cell membrane</keyword>
<feature type="transmembrane region" description="Helical" evidence="5">
    <location>
        <begin position="298"/>
        <end position="320"/>
    </location>
</feature>
<keyword evidence="2 5" id="KW-0812">Transmembrane</keyword>
<evidence type="ECO:0000256" key="5">
    <source>
        <dbReference type="HAMAP-Rule" id="MF_01350"/>
    </source>
</evidence>
<feature type="transmembrane region" description="Helical" evidence="5">
    <location>
        <begin position="265"/>
        <end position="286"/>
    </location>
</feature>
<feature type="transmembrane region" description="Helical" evidence="5">
    <location>
        <begin position="75"/>
        <end position="95"/>
    </location>
</feature>
<sequence length="321" mass="36048">MVAEALIALVKIAVVLGVVSLVVAYLTYLERKIIAHIQMRLGPMRVGWHGLLQPIADGLKLFLKEDIIPDKADKIVFVIAPVMVLVPAFVVYSVLPFSQNFYITQINVGIFFILAVSSLGVFGIVMAGWASNSKYSLLGALRSAAQMLSYEIFLGFSLIGPLMLAGSLNLQRIVEAQGDVWFVFYQPLAFVVFFIASLAETNRVPFDLPEAETELVAGFHTEYSGMKFAFFFLAEYANIMVTTAVAVALFFGGWQGIDWIPLPGFVWYLLKMGVLIFVFIWLRATLPRYRYDQLMRLGWKFMFPLVMANIFLTGLVKYLFL</sequence>
<feature type="transmembrane region" description="Helical" evidence="5">
    <location>
        <begin position="6"/>
        <end position="29"/>
    </location>
</feature>
<dbReference type="EC" id="7.1.1.-" evidence="5"/>
<protein>
    <recommendedName>
        <fullName evidence="5">NADH-quinone oxidoreductase subunit H</fullName>
        <ecNumber evidence="5">7.1.1.-</ecNumber>
    </recommendedName>
    <alternativeName>
        <fullName evidence="5">NADH dehydrogenase I subunit H</fullName>
    </alternativeName>
    <alternativeName>
        <fullName evidence="5">NDH-1 subunit H</fullName>
    </alternativeName>
</protein>
<dbReference type="EMBL" id="JACPUR010000040">
    <property type="protein sequence ID" value="MBI3129270.1"/>
    <property type="molecule type" value="Genomic_DNA"/>
</dbReference>
<evidence type="ECO:0000256" key="3">
    <source>
        <dbReference type="ARBA" id="ARBA00022989"/>
    </source>
</evidence>
<evidence type="ECO:0000313" key="7">
    <source>
        <dbReference type="EMBL" id="MBI3129270.1"/>
    </source>
</evidence>
<keyword evidence="7" id="KW-0560">Oxidoreductase</keyword>
<reference evidence="7" key="1">
    <citation type="submission" date="2020-07" db="EMBL/GenBank/DDBJ databases">
        <title>Huge and variable diversity of episymbiotic CPR bacteria and DPANN archaea in groundwater ecosystems.</title>
        <authorList>
            <person name="He C.Y."/>
            <person name="Keren R."/>
            <person name="Whittaker M."/>
            <person name="Farag I.F."/>
            <person name="Doudna J."/>
            <person name="Cate J.H.D."/>
            <person name="Banfield J.F."/>
        </authorList>
    </citation>
    <scope>NUCLEOTIDE SEQUENCE</scope>
    <source>
        <strain evidence="7">NC_groundwater_763_Ag_S-0.2um_68_21</strain>
    </source>
</reference>
<evidence type="ECO:0000256" key="2">
    <source>
        <dbReference type="ARBA" id="ARBA00022692"/>
    </source>
</evidence>
<keyword evidence="4 5" id="KW-0472">Membrane</keyword>
<dbReference type="PROSITE" id="PS00668">
    <property type="entry name" value="COMPLEX1_ND1_2"/>
    <property type="match status" value="1"/>
</dbReference>
<keyword evidence="3 5" id="KW-1133">Transmembrane helix</keyword>
<dbReference type="Pfam" id="PF00146">
    <property type="entry name" value="NADHdh"/>
    <property type="match status" value="1"/>
</dbReference>
<comment type="caution">
    <text evidence="7">The sequence shown here is derived from an EMBL/GenBank/DDBJ whole genome shotgun (WGS) entry which is preliminary data.</text>
</comment>
<feature type="transmembrane region" description="Helical" evidence="5">
    <location>
        <begin position="228"/>
        <end position="253"/>
    </location>
</feature>
<feature type="transmembrane region" description="Helical" evidence="5">
    <location>
        <begin position="101"/>
        <end position="127"/>
    </location>
</feature>
<keyword evidence="5 6" id="KW-0520">NAD</keyword>
<comment type="catalytic activity">
    <reaction evidence="5">
        <text>a quinone + NADH + 5 H(+)(in) = a quinol + NAD(+) + 4 H(+)(out)</text>
        <dbReference type="Rhea" id="RHEA:57888"/>
        <dbReference type="ChEBI" id="CHEBI:15378"/>
        <dbReference type="ChEBI" id="CHEBI:24646"/>
        <dbReference type="ChEBI" id="CHEBI:57540"/>
        <dbReference type="ChEBI" id="CHEBI:57945"/>
        <dbReference type="ChEBI" id="CHEBI:132124"/>
    </reaction>
</comment>
<evidence type="ECO:0000256" key="4">
    <source>
        <dbReference type="ARBA" id="ARBA00023136"/>
    </source>
</evidence>
<dbReference type="GO" id="GO:0016655">
    <property type="term" value="F:oxidoreductase activity, acting on NAD(P)H, quinone or similar compound as acceptor"/>
    <property type="evidence" value="ECO:0007669"/>
    <property type="project" value="UniProtKB-UniRule"/>
</dbReference>
<comment type="similarity">
    <text evidence="5 6">Belongs to the complex I subunit 1 family.</text>
</comment>
<dbReference type="PANTHER" id="PTHR11432:SF3">
    <property type="entry name" value="NADH-UBIQUINONE OXIDOREDUCTASE CHAIN 1"/>
    <property type="match status" value="1"/>
</dbReference>
<dbReference type="GO" id="GO:0048038">
    <property type="term" value="F:quinone binding"/>
    <property type="evidence" value="ECO:0007669"/>
    <property type="project" value="UniProtKB-KW"/>
</dbReference>
<evidence type="ECO:0000256" key="6">
    <source>
        <dbReference type="RuleBase" id="RU000471"/>
    </source>
</evidence>
<dbReference type="GO" id="GO:0003954">
    <property type="term" value="F:NADH dehydrogenase activity"/>
    <property type="evidence" value="ECO:0007669"/>
    <property type="project" value="TreeGrafter"/>
</dbReference>
<dbReference type="InterPro" id="IPR018086">
    <property type="entry name" value="NADH_UbQ_OxRdtase_su1_CS"/>
</dbReference>
<keyword evidence="5" id="KW-0874">Quinone</keyword>
<evidence type="ECO:0000256" key="1">
    <source>
        <dbReference type="ARBA" id="ARBA00004141"/>
    </source>
</evidence>
<feature type="transmembrane region" description="Helical" evidence="5">
    <location>
        <begin position="180"/>
        <end position="199"/>
    </location>
</feature>
<name>A0A932I0S6_UNCTE</name>
<evidence type="ECO:0000313" key="8">
    <source>
        <dbReference type="Proteomes" id="UP000782312"/>
    </source>
</evidence>
<keyword evidence="5" id="KW-1278">Translocase</keyword>
<dbReference type="Proteomes" id="UP000782312">
    <property type="component" value="Unassembled WGS sequence"/>
</dbReference>
<comment type="subcellular location">
    <subcellularLocation>
        <location evidence="5 6">Cell membrane</location>
        <topology evidence="5 6">Multi-pass membrane protein</topology>
    </subcellularLocation>
    <subcellularLocation>
        <location evidence="1">Membrane</location>
        <topology evidence="1">Multi-pass membrane protein</topology>
    </subcellularLocation>
</comment>
<dbReference type="GO" id="GO:0009060">
    <property type="term" value="P:aerobic respiration"/>
    <property type="evidence" value="ECO:0007669"/>
    <property type="project" value="TreeGrafter"/>
</dbReference>
<comment type="function">
    <text evidence="5">NDH-1 shuttles electrons from NADH, via FMN and iron-sulfur (Fe-S) centers, to quinones in the respiratory chain. The immediate electron acceptor for the enzyme in this species is believed to be ubiquinone. Couples the redox reaction to proton translocation (for every two electrons transferred, four hydrogen ions are translocated across the cytoplasmic membrane), and thus conserves the redox energy in a proton gradient. This subunit may bind ubiquinone.</text>
</comment>